<dbReference type="RefSeq" id="WP_185676214.1">
    <property type="nucleotide sequence ID" value="NZ_JACHVB010000035.1"/>
</dbReference>
<gene>
    <name evidence="8" type="ORF">H5P28_13405</name>
</gene>
<accession>A0A842HG53</accession>
<evidence type="ECO:0000256" key="3">
    <source>
        <dbReference type="ARBA" id="ARBA00022475"/>
    </source>
</evidence>
<dbReference type="Pfam" id="PF00420">
    <property type="entry name" value="Oxidored_q2"/>
    <property type="match status" value="1"/>
</dbReference>
<evidence type="ECO:0000313" key="9">
    <source>
        <dbReference type="Proteomes" id="UP000546464"/>
    </source>
</evidence>
<evidence type="ECO:0000256" key="5">
    <source>
        <dbReference type="ARBA" id="ARBA00022989"/>
    </source>
</evidence>
<dbReference type="InterPro" id="IPR039428">
    <property type="entry name" value="NUOK/Mnh_C1-like"/>
</dbReference>
<comment type="subcellular location">
    <subcellularLocation>
        <location evidence="1">Cell membrane</location>
        <topology evidence="1">Multi-pass membrane protein</topology>
    </subcellularLocation>
</comment>
<proteinExistence type="inferred from homology"/>
<evidence type="ECO:0000256" key="7">
    <source>
        <dbReference type="SAM" id="Phobius"/>
    </source>
</evidence>
<dbReference type="Proteomes" id="UP000546464">
    <property type="component" value="Unassembled WGS sequence"/>
</dbReference>
<evidence type="ECO:0000256" key="1">
    <source>
        <dbReference type="ARBA" id="ARBA00004651"/>
    </source>
</evidence>
<dbReference type="PANTHER" id="PTHR34583:SF2">
    <property type="entry name" value="ANTIPORTER SUBUNIT MNHC2-RELATED"/>
    <property type="match status" value="1"/>
</dbReference>
<evidence type="ECO:0000256" key="6">
    <source>
        <dbReference type="ARBA" id="ARBA00023136"/>
    </source>
</evidence>
<feature type="transmembrane region" description="Helical" evidence="7">
    <location>
        <begin position="76"/>
        <end position="95"/>
    </location>
</feature>
<dbReference type="PANTHER" id="PTHR34583">
    <property type="entry name" value="ANTIPORTER SUBUNIT MNHC2-RELATED"/>
    <property type="match status" value="1"/>
</dbReference>
<keyword evidence="9" id="KW-1185">Reference proteome</keyword>
<evidence type="ECO:0000256" key="4">
    <source>
        <dbReference type="ARBA" id="ARBA00022692"/>
    </source>
</evidence>
<reference evidence="8 9" key="1">
    <citation type="submission" date="2020-07" db="EMBL/GenBank/DDBJ databases">
        <authorList>
            <person name="Feng X."/>
        </authorList>
    </citation>
    <scope>NUCLEOTIDE SEQUENCE [LARGE SCALE GENOMIC DNA]</scope>
    <source>
        <strain evidence="8 9">JCM31066</strain>
    </source>
</reference>
<feature type="transmembrane region" description="Helical" evidence="7">
    <location>
        <begin position="28"/>
        <end position="56"/>
    </location>
</feature>
<keyword evidence="6 7" id="KW-0472">Membrane</keyword>
<evidence type="ECO:0000256" key="2">
    <source>
        <dbReference type="ARBA" id="ARBA00010388"/>
    </source>
</evidence>
<protein>
    <submittedName>
        <fullName evidence="8">NADH-quinone oxidoreductase subunit K</fullName>
    </submittedName>
</protein>
<dbReference type="InterPro" id="IPR050601">
    <property type="entry name" value="CPA3_antiporter_subunitC"/>
</dbReference>
<comment type="similarity">
    <text evidence="2">Belongs to the CPA3 antiporters (TC 2.A.63) subunit C family.</text>
</comment>
<evidence type="ECO:0000313" key="8">
    <source>
        <dbReference type="EMBL" id="MBC2595259.1"/>
    </source>
</evidence>
<dbReference type="GO" id="GO:0005886">
    <property type="term" value="C:plasma membrane"/>
    <property type="evidence" value="ECO:0007669"/>
    <property type="project" value="UniProtKB-SubCell"/>
</dbReference>
<organism evidence="8 9">
    <name type="scientific">Ruficoccus amylovorans</name>
    <dbReference type="NCBI Taxonomy" id="1804625"/>
    <lineage>
        <taxon>Bacteria</taxon>
        <taxon>Pseudomonadati</taxon>
        <taxon>Verrucomicrobiota</taxon>
        <taxon>Opitutia</taxon>
        <taxon>Puniceicoccales</taxon>
        <taxon>Cerasicoccaceae</taxon>
        <taxon>Ruficoccus</taxon>
    </lineage>
</organism>
<keyword evidence="4 7" id="KW-0812">Transmembrane</keyword>
<dbReference type="AlphaFoldDB" id="A0A842HG53"/>
<name>A0A842HG53_9BACT</name>
<keyword evidence="3" id="KW-1003">Cell membrane</keyword>
<dbReference type="Gene3D" id="1.10.287.3510">
    <property type="match status" value="1"/>
</dbReference>
<sequence length="115" mass="12351">MEILIILLTGFLFGCGIYLMLRRSLARMLIGILFLGQAGNLAIFVAPGLGPGFSAIIPEGESYLPAGYPDPLPQALILTAIVIGFGVIAFAIVLLKQAHLRLQVDDLDRMTHTDS</sequence>
<comment type="caution">
    <text evidence="8">The sequence shown here is derived from an EMBL/GenBank/DDBJ whole genome shotgun (WGS) entry which is preliminary data.</text>
</comment>
<feature type="transmembrane region" description="Helical" evidence="7">
    <location>
        <begin position="6"/>
        <end position="21"/>
    </location>
</feature>
<dbReference type="EMBL" id="JACHVB010000035">
    <property type="protein sequence ID" value="MBC2595259.1"/>
    <property type="molecule type" value="Genomic_DNA"/>
</dbReference>
<keyword evidence="5 7" id="KW-1133">Transmembrane helix</keyword>